<proteinExistence type="predicted"/>
<evidence type="ECO:0008006" key="3">
    <source>
        <dbReference type="Google" id="ProtNLM"/>
    </source>
</evidence>
<reference evidence="1 2" key="1">
    <citation type="submission" date="2017-06" db="EMBL/GenBank/DDBJ databases">
        <title>Comparative genomic analysis of Ambrosia Fusariam Clade fungi.</title>
        <authorList>
            <person name="Stajich J.E."/>
            <person name="Carrillo J."/>
            <person name="Kijimoto T."/>
            <person name="Eskalen A."/>
            <person name="O'Donnell K."/>
            <person name="Kasson M."/>
        </authorList>
    </citation>
    <scope>NUCLEOTIDE SEQUENCE [LARGE SCALE GENOMIC DNA]</scope>
    <source>
        <strain evidence="1 2">NRRL62584</strain>
    </source>
</reference>
<protein>
    <recommendedName>
        <fullName evidence="3">PARP catalytic domain-containing protein</fullName>
    </recommendedName>
</protein>
<evidence type="ECO:0000313" key="2">
    <source>
        <dbReference type="Proteomes" id="UP000288168"/>
    </source>
</evidence>
<dbReference type="Gene3D" id="3.90.228.10">
    <property type="match status" value="1"/>
</dbReference>
<dbReference type="AlphaFoldDB" id="A0A428PHQ8"/>
<evidence type="ECO:0000313" key="1">
    <source>
        <dbReference type="EMBL" id="RSL52547.1"/>
    </source>
</evidence>
<organism evidence="1 2">
    <name type="scientific">Fusarium duplospermum</name>
    <dbReference type="NCBI Taxonomy" id="1325734"/>
    <lineage>
        <taxon>Eukaryota</taxon>
        <taxon>Fungi</taxon>
        <taxon>Dikarya</taxon>
        <taxon>Ascomycota</taxon>
        <taxon>Pezizomycotina</taxon>
        <taxon>Sordariomycetes</taxon>
        <taxon>Hypocreomycetidae</taxon>
        <taxon>Hypocreales</taxon>
        <taxon>Nectriaceae</taxon>
        <taxon>Fusarium</taxon>
        <taxon>Fusarium solani species complex</taxon>
    </lineage>
</organism>
<dbReference type="Proteomes" id="UP000288168">
    <property type="component" value="Unassembled WGS sequence"/>
</dbReference>
<keyword evidence="2" id="KW-1185">Reference proteome</keyword>
<dbReference type="OrthoDB" id="9514740at2759"/>
<name>A0A428PHQ8_9HYPO</name>
<dbReference type="STRING" id="1325734.A0A428PHQ8"/>
<dbReference type="SUPFAM" id="SSF56399">
    <property type="entry name" value="ADP-ribosylation"/>
    <property type="match status" value="1"/>
</dbReference>
<gene>
    <name evidence="1" type="ORF">CEP54_010862</name>
</gene>
<dbReference type="EMBL" id="NKCI01000134">
    <property type="protein sequence ID" value="RSL52547.1"/>
    <property type="molecule type" value="Genomic_DNA"/>
</dbReference>
<comment type="caution">
    <text evidence="1">The sequence shown here is derived from an EMBL/GenBank/DDBJ whole genome shotgun (WGS) entry which is preliminary data.</text>
</comment>
<accession>A0A428PHQ8</accession>
<sequence length="183" mass="21232">MAPGLYRLSESNHLYQDLREDFYNSWRHPDKRATVRAIYCVRESELNASYRGRRFNQYCIRGGSRFKLRYHGTRRACHVGNGSMFGNGVYSSTVSSKADIFAENHHIRSTLHAVLICRVVSNRPQYLRRPDNCRSRPDPGYDSVEAVLDRNGGRVRYPETIIYREDAIVPVAVVMYTRQGWLP</sequence>